<dbReference type="InterPro" id="IPR016040">
    <property type="entry name" value="NAD(P)-bd_dom"/>
</dbReference>
<evidence type="ECO:0000313" key="3">
    <source>
        <dbReference type="Proteomes" id="UP000310249"/>
    </source>
</evidence>
<dbReference type="InterPro" id="IPR036291">
    <property type="entry name" value="NAD(P)-bd_dom_sf"/>
</dbReference>
<dbReference type="PANTHER" id="PTHR47129:SF1">
    <property type="entry name" value="NMRA-LIKE DOMAIN-CONTAINING PROTEIN"/>
    <property type="match status" value="1"/>
</dbReference>
<evidence type="ECO:0000313" key="2">
    <source>
        <dbReference type="EMBL" id="TMP30787.1"/>
    </source>
</evidence>
<dbReference type="Pfam" id="PF13460">
    <property type="entry name" value="NAD_binding_10"/>
    <property type="match status" value="1"/>
</dbReference>
<protein>
    <submittedName>
        <fullName evidence="2">NAD(P)-dependent oxidoreductase</fullName>
    </submittedName>
</protein>
<name>A0A5S3WQU6_9GAMM</name>
<dbReference type="RefSeq" id="WP_138550947.1">
    <property type="nucleotide sequence ID" value="NZ_PNCH01000016.1"/>
</dbReference>
<dbReference type="EMBL" id="PNCI01000010">
    <property type="protein sequence ID" value="TMP30787.1"/>
    <property type="molecule type" value="Genomic_DNA"/>
</dbReference>
<reference evidence="2 3" key="1">
    <citation type="submission" date="2018-01" db="EMBL/GenBank/DDBJ databases">
        <authorList>
            <person name="Paulsen S."/>
            <person name="Gram L.K."/>
        </authorList>
    </citation>
    <scope>NUCLEOTIDE SEQUENCE [LARGE SCALE GENOMIC DNA]</scope>
    <source>
        <strain evidence="2 3">S2676</strain>
    </source>
</reference>
<dbReference type="OrthoDB" id="5510591at2"/>
<dbReference type="SUPFAM" id="SSF51735">
    <property type="entry name" value="NAD(P)-binding Rossmann-fold domains"/>
    <property type="match status" value="1"/>
</dbReference>
<accession>A0A5S3WQU6</accession>
<dbReference type="AlphaFoldDB" id="A0A5S3WQU6"/>
<proteinExistence type="predicted"/>
<organism evidence="2 3">
    <name type="scientific">Pseudoalteromonas rubra</name>
    <dbReference type="NCBI Taxonomy" id="43658"/>
    <lineage>
        <taxon>Bacteria</taxon>
        <taxon>Pseudomonadati</taxon>
        <taxon>Pseudomonadota</taxon>
        <taxon>Gammaproteobacteria</taxon>
        <taxon>Alteromonadales</taxon>
        <taxon>Pseudoalteromonadaceae</taxon>
        <taxon>Pseudoalteromonas</taxon>
    </lineage>
</organism>
<sequence length="284" mass="29904">MIAVTGANGQLGRLVIDALLKRVAASQIVALVRTPEQADELAQLGVELRYADYDKPETLNSALEGVSKLLLISGNMIGERVRQHTAVITAAQHTGVTLLAYTSILHAATSPLLLSEEHKATEQLITQSGLPYVLLRNGWYNENYSGGIAGSLAAGTITGAMHEGRIASAARADYAEAAAVVLTEPGHVGKTYELAGDQSFSLQTLAEQVAELSGKTLMTNYVSEQQYAEFLTQVGVPAGFAALLADAEIQANAGWLNEQSGTLSTLIGRPTTPMGNSLAQQLTA</sequence>
<gene>
    <name evidence="2" type="ORF">CWB99_05490</name>
</gene>
<dbReference type="Gene3D" id="3.40.50.720">
    <property type="entry name" value="NAD(P)-binding Rossmann-like Domain"/>
    <property type="match status" value="1"/>
</dbReference>
<feature type="domain" description="NAD(P)-binding" evidence="1">
    <location>
        <begin position="6"/>
        <end position="185"/>
    </location>
</feature>
<dbReference type="PANTHER" id="PTHR47129">
    <property type="entry name" value="QUINONE OXIDOREDUCTASE 2"/>
    <property type="match status" value="1"/>
</dbReference>
<dbReference type="Proteomes" id="UP000310249">
    <property type="component" value="Unassembled WGS sequence"/>
</dbReference>
<reference evidence="3" key="2">
    <citation type="submission" date="2019-06" db="EMBL/GenBank/DDBJ databases">
        <title>Co-occurence of chitin degradation, pigmentation and bioactivity in marine Pseudoalteromonas.</title>
        <authorList>
            <person name="Sonnenschein E.C."/>
            <person name="Bech P.K."/>
        </authorList>
    </citation>
    <scope>NUCLEOTIDE SEQUENCE [LARGE SCALE GENOMIC DNA]</scope>
    <source>
        <strain evidence="3">S2676</strain>
    </source>
</reference>
<evidence type="ECO:0000259" key="1">
    <source>
        <dbReference type="Pfam" id="PF13460"/>
    </source>
</evidence>
<dbReference type="InterPro" id="IPR052718">
    <property type="entry name" value="NmrA-type_oxidoreductase"/>
</dbReference>
<dbReference type="CDD" id="cd05269">
    <property type="entry name" value="TMR_SDR_a"/>
    <property type="match status" value="1"/>
</dbReference>
<comment type="caution">
    <text evidence="2">The sequence shown here is derived from an EMBL/GenBank/DDBJ whole genome shotgun (WGS) entry which is preliminary data.</text>
</comment>
<dbReference type="Gene3D" id="3.90.25.10">
    <property type="entry name" value="UDP-galactose 4-epimerase, domain 1"/>
    <property type="match status" value="1"/>
</dbReference>